<reference evidence="1" key="1">
    <citation type="submission" date="2014-09" db="EMBL/GenBank/DDBJ databases">
        <authorList>
            <person name="Magalhaes I.L.F."/>
            <person name="Oliveira U."/>
            <person name="Santos F.R."/>
            <person name="Vidigal T.H.D.A."/>
            <person name="Brescovit A.D."/>
            <person name="Santos A.J."/>
        </authorList>
    </citation>
    <scope>NUCLEOTIDE SEQUENCE</scope>
    <source>
        <tissue evidence="1">Shoot tissue taken approximately 20 cm above the soil surface</tissue>
    </source>
</reference>
<name>A0A0A9HCH6_ARUDO</name>
<organism evidence="1">
    <name type="scientific">Arundo donax</name>
    <name type="common">Giant reed</name>
    <name type="synonym">Donax arundinaceus</name>
    <dbReference type="NCBI Taxonomy" id="35708"/>
    <lineage>
        <taxon>Eukaryota</taxon>
        <taxon>Viridiplantae</taxon>
        <taxon>Streptophyta</taxon>
        <taxon>Embryophyta</taxon>
        <taxon>Tracheophyta</taxon>
        <taxon>Spermatophyta</taxon>
        <taxon>Magnoliopsida</taxon>
        <taxon>Liliopsida</taxon>
        <taxon>Poales</taxon>
        <taxon>Poaceae</taxon>
        <taxon>PACMAD clade</taxon>
        <taxon>Arundinoideae</taxon>
        <taxon>Arundineae</taxon>
        <taxon>Arundo</taxon>
    </lineage>
</organism>
<proteinExistence type="predicted"/>
<dbReference type="EMBL" id="GBRH01164382">
    <property type="protein sequence ID" value="JAE33514.1"/>
    <property type="molecule type" value="Transcribed_RNA"/>
</dbReference>
<evidence type="ECO:0000313" key="1">
    <source>
        <dbReference type="EMBL" id="JAE33514.1"/>
    </source>
</evidence>
<reference evidence="1" key="2">
    <citation type="journal article" date="2015" name="Data Brief">
        <title>Shoot transcriptome of the giant reed, Arundo donax.</title>
        <authorList>
            <person name="Barrero R.A."/>
            <person name="Guerrero F.D."/>
            <person name="Moolhuijzen P."/>
            <person name="Goolsby J.A."/>
            <person name="Tidwell J."/>
            <person name="Bellgard S.E."/>
            <person name="Bellgard M.I."/>
        </authorList>
    </citation>
    <scope>NUCLEOTIDE SEQUENCE</scope>
    <source>
        <tissue evidence="1">Shoot tissue taken approximately 20 cm above the soil surface</tissue>
    </source>
</reference>
<accession>A0A0A9HCH6</accession>
<protein>
    <submittedName>
        <fullName evidence="1">Uncharacterized protein</fullName>
    </submittedName>
</protein>
<dbReference type="AlphaFoldDB" id="A0A0A9HCH6"/>
<sequence length="84" mass="8920">MCSSSTTGIPGCGPKYCNLDFIELANQAFSLCCSLAGSALEPSITSMLPLIRNCSQLSVKYQQISPKGQLLISPILLLRASVLI</sequence>